<reference evidence="8" key="1">
    <citation type="submission" date="2017-01" db="EMBL/GenBank/DDBJ databases">
        <authorList>
            <person name="Varghese N."/>
            <person name="Submissions S."/>
        </authorList>
    </citation>
    <scope>NUCLEOTIDE SEQUENCE [LARGE SCALE GENOMIC DNA]</scope>
    <source>
        <strain evidence="8">DSM 22306</strain>
    </source>
</reference>
<dbReference type="CDD" id="cd16964">
    <property type="entry name" value="YqgF"/>
    <property type="match status" value="1"/>
</dbReference>
<accession>A0A1N7J1M8</accession>
<dbReference type="SUPFAM" id="SSF53098">
    <property type="entry name" value="Ribonuclease H-like"/>
    <property type="match status" value="1"/>
</dbReference>
<evidence type="ECO:0000259" key="6">
    <source>
        <dbReference type="SMART" id="SM00732"/>
    </source>
</evidence>
<dbReference type="InterPro" id="IPR037027">
    <property type="entry name" value="YqgF/RNaseH-like_dom_sf"/>
</dbReference>
<evidence type="ECO:0000256" key="5">
    <source>
        <dbReference type="HAMAP-Rule" id="MF_00651"/>
    </source>
</evidence>
<name>A0A1N7J1M8_9GAMM</name>
<keyword evidence="4 5" id="KW-0378">Hydrolase</keyword>
<organism evidence="7 8">
    <name type="scientific">Neptunomonas antarctica</name>
    <dbReference type="NCBI Taxonomy" id="619304"/>
    <lineage>
        <taxon>Bacteria</taxon>
        <taxon>Pseudomonadati</taxon>
        <taxon>Pseudomonadota</taxon>
        <taxon>Gammaproteobacteria</taxon>
        <taxon>Oceanospirillales</taxon>
        <taxon>Oceanospirillaceae</taxon>
        <taxon>Neptunomonas</taxon>
    </lineage>
</organism>
<dbReference type="NCBIfam" id="TIGR00250">
    <property type="entry name" value="RNAse_H_YqgF"/>
    <property type="match status" value="1"/>
</dbReference>
<evidence type="ECO:0000313" key="7">
    <source>
        <dbReference type="EMBL" id="SIS43121.1"/>
    </source>
</evidence>
<dbReference type="Pfam" id="PF03652">
    <property type="entry name" value="RuvX"/>
    <property type="match status" value="1"/>
</dbReference>
<protein>
    <recommendedName>
        <fullName evidence="5">Putative pre-16S rRNA nuclease</fullName>
        <ecNumber evidence="5">3.1.-.-</ecNumber>
    </recommendedName>
</protein>
<dbReference type="Gene3D" id="3.30.420.140">
    <property type="entry name" value="YqgF/RNase H-like domain"/>
    <property type="match status" value="1"/>
</dbReference>
<dbReference type="InterPro" id="IPR005227">
    <property type="entry name" value="YqgF"/>
</dbReference>
<evidence type="ECO:0000313" key="8">
    <source>
        <dbReference type="Proteomes" id="UP000185999"/>
    </source>
</evidence>
<keyword evidence="1 5" id="KW-0963">Cytoplasm</keyword>
<comment type="similarity">
    <text evidence="5">Belongs to the YqgF HJR family.</text>
</comment>
<feature type="domain" description="YqgF/RNase H-like" evidence="6">
    <location>
        <begin position="10"/>
        <end position="110"/>
    </location>
</feature>
<dbReference type="EC" id="3.1.-.-" evidence="5"/>
<dbReference type="STRING" id="619304.SAMN05421760_101461"/>
<dbReference type="HAMAP" id="MF_00651">
    <property type="entry name" value="Nuclease_YqgF"/>
    <property type="match status" value="1"/>
</dbReference>
<dbReference type="GO" id="GO:0004518">
    <property type="term" value="F:nuclease activity"/>
    <property type="evidence" value="ECO:0007669"/>
    <property type="project" value="UniProtKB-KW"/>
</dbReference>
<keyword evidence="3 5" id="KW-0540">Nuclease</keyword>
<proteinExistence type="inferred from homology"/>
<sequence>MTVSSQSSSQQVLAFDFGTRRIGLATGQTITATTLALAPIQAKDGTPDWVALDKVIKEWQPNVLVVGIPLNMDGSISEMSRRARRFANRMQDRYQLPCFLMDERLSTAEAKEIHFAQGGGTNFRKESVDGIAAQIILDSWFNSSQRIPSHTRLEDLYGTGNTEC</sequence>
<dbReference type="InterPro" id="IPR006641">
    <property type="entry name" value="YqgF/RNaseH-like_dom"/>
</dbReference>
<dbReference type="Proteomes" id="UP000185999">
    <property type="component" value="Unassembled WGS sequence"/>
</dbReference>
<dbReference type="GO" id="GO:0000967">
    <property type="term" value="P:rRNA 5'-end processing"/>
    <property type="evidence" value="ECO:0007669"/>
    <property type="project" value="UniProtKB-UniRule"/>
</dbReference>
<dbReference type="RefSeq" id="WP_054342652.1">
    <property type="nucleotide sequence ID" value="NZ_FTOE01000001.1"/>
</dbReference>
<keyword evidence="8" id="KW-1185">Reference proteome</keyword>
<dbReference type="GO" id="GO:0005829">
    <property type="term" value="C:cytosol"/>
    <property type="evidence" value="ECO:0007669"/>
    <property type="project" value="TreeGrafter"/>
</dbReference>
<evidence type="ECO:0000256" key="4">
    <source>
        <dbReference type="ARBA" id="ARBA00022801"/>
    </source>
</evidence>
<comment type="function">
    <text evidence="5">Could be a nuclease involved in processing of the 5'-end of pre-16S rRNA.</text>
</comment>
<dbReference type="GO" id="GO:0016788">
    <property type="term" value="F:hydrolase activity, acting on ester bonds"/>
    <property type="evidence" value="ECO:0007669"/>
    <property type="project" value="UniProtKB-UniRule"/>
</dbReference>
<dbReference type="AlphaFoldDB" id="A0A1N7J1M8"/>
<gene>
    <name evidence="7" type="ORF">SAMN05421760_101461</name>
</gene>
<comment type="subcellular location">
    <subcellularLocation>
        <location evidence="5">Cytoplasm</location>
    </subcellularLocation>
</comment>
<dbReference type="InterPro" id="IPR012337">
    <property type="entry name" value="RNaseH-like_sf"/>
</dbReference>
<evidence type="ECO:0000256" key="3">
    <source>
        <dbReference type="ARBA" id="ARBA00022722"/>
    </source>
</evidence>
<evidence type="ECO:0000256" key="2">
    <source>
        <dbReference type="ARBA" id="ARBA00022517"/>
    </source>
</evidence>
<dbReference type="OrthoDB" id="9796140at2"/>
<dbReference type="PANTHER" id="PTHR33317:SF4">
    <property type="entry name" value="POLYNUCLEOTIDYL TRANSFERASE, RIBONUCLEASE H-LIKE SUPERFAMILY PROTEIN"/>
    <property type="match status" value="1"/>
</dbReference>
<dbReference type="SMART" id="SM00732">
    <property type="entry name" value="YqgFc"/>
    <property type="match status" value="1"/>
</dbReference>
<evidence type="ECO:0000256" key="1">
    <source>
        <dbReference type="ARBA" id="ARBA00022490"/>
    </source>
</evidence>
<keyword evidence="2 5" id="KW-0690">Ribosome biogenesis</keyword>
<dbReference type="EMBL" id="FTOE01000001">
    <property type="protein sequence ID" value="SIS43121.1"/>
    <property type="molecule type" value="Genomic_DNA"/>
</dbReference>
<dbReference type="PANTHER" id="PTHR33317">
    <property type="entry name" value="POLYNUCLEOTIDYL TRANSFERASE, RIBONUCLEASE H-LIKE SUPERFAMILY PROTEIN"/>
    <property type="match status" value="1"/>
</dbReference>